<dbReference type="RefSeq" id="WP_010077510.1">
    <property type="nucleotide sequence ID" value="NC_014393.1"/>
</dbReference>
<dbReference type="GO" id="GO:0005829">
    <property type="term" value="C:cytosol"/>
    <property type="evidence" value="ECO:0007669"/>
    <property type="project" value="TreeGrafter"/>
</dbReference>
<dbReference type="Gene3D" id="3.40.1160.10">
    <property type="entry name" value="Acetylglutamate kinase-like"/>
    <property type="match status" value="1"/>
</dbReference>
<comment type="pathway">
    <text evidence="8">Amino-acid biosynthesis; L-proline biosynthesis; L-glutamate 5-semialdehyde from L-glutamate: step 1/2.</text>
</comment>
<comment type="subcellular location">
    <subcellularLocation>
        <location evidence="8">Cytoplasm</location>
    </subcellularLocation>
</comment>
<dbReference type="UniPathway" id="UPA00098">
    <property type="reaction ID" value="UER00359"/>
</dbReference>
<keyword evidence="7 8" id="KW-0067">ATP-binding</keyword>
<evidence type="ECO:0000256" key="6">
    <source>
        <dbReference type="ARBA" id="ARBA00022777"/>
    </source>
</evidence>
<proteinExistence type="inferred from homology"/>
<dbReference type="PANTHER" id="PTHR43654">
    <property type="entry name" value="GLUTAMATE 5-KINASE"/>
    <property type="match status" value="1"/>
</dbReference>
<dbReference type="EMBL" id="CP002160">
    <property type="protein sequence ID" value="ADL51283.1"/>
    <property type="molecule type" value="Genomic_DNA"/>
</dbReference>
<comment type="similarity">
    <text evidence="8">Belongs to the glutamate 5-kinase family.</text>
</comment>
<dbReference type="InterPro" id="IPR001057">
    <property type="entry name" value="Glu/AcGlu_kinase"/>
</dbReference>
<dbReference type="CDD" id="cd21157">
    <property type="entry name" value="PUA_G5K"/>
    <property type="match status" value="1"/>
</dbReference>
<evidence type="ECO:0000256" key="5">
    <source>
        <dbReference type="ARBA" id="ARBA00022741"/>
    </source>
</evidence>
<evidence type="ECO:0000313" key="11">
    <source>
        <dbReference type="Proteomes" id="UP000002730"/>
    </source>
</evidence>
<dbReference type="GO" id="GO:0005524">
    <property type="term" value="F:ATP binding"/>
    <property type="evidence" value="ECO:0007669"/>
    <property type="project" value="UniProtKB-KW"/>
</dbReference>
<dbReference type="EC" id="2.7.2.11" evidence="8"/>
<organism evidence="10 11">
    <name type="scientific">Clostridium cellulovorans (strain ATCC 35296 / DSM 3052 / OCM 3 / 743B)</name>
    <dbReference type="NCBI Taxonomy" id="573061"/>
    <lineage>
        <taxon>Bacteria</taxon>
        <taxon>Bacillati</taxon>
        <taxon>Bacillota</taxon>
        <taxon>Clostridia</taxon>
        <taxon>Eubacteriales</taxon>
        <taxon>Clostridiaceae</taxon>
        <taxon>Clostridium</taxon>
    </lineage>
</organism>
<dbReference type="SUPFAM" id="SSF88697">
    <property type="entry name" value="PUA domain-like"/>
    <property type="match status" value="1"/>
</dbReference>
<dbReference type="PIRSF" id="PIRSF000729">
    <property type="entry name" value="GK"/>
    <property type="match status" value="1"/>
</dbReference>
<dbReference type="KEGG" id="ccb:Clocel_1535"/>
<reference evidence="10 11" key="1">
    <citation type="submission" date="2010-08" db="EMBL/GenBank/DDBJ databases">
        <title>Complete sequence of Clostridium cellulovorans 743B.</title>
        <authorList>
            <consortium name="US DOE Joint Genome Institute"/>
            <person name="Lucas S."/>
            <person name="Copeland A."/>
            <person name="Lapidus A."/>
            <person name="Cheng J.-F."/>
            <person name="Bruce D."/>
            <person name="Goodwin L."/>
            <person name="Pitluck S."/>
            <person name="Chertkov O."/>
            <person name="Detter J.C."/>
            <person name="Han C."/>
            <person name="Tapia R."/>
            <person name="Land M."/>
            <person name="Hauser L."/>
            <person name="Chang Y.-J."/>
            <person name="Jeffries C."/>
            <person name="Kyrpides N."/>
            <person name="Ivanova N."/>
            <person name="Mikhailova N."/>
            <person name="Hemme C.L."/>
            <person name="Woyke T."/>
        </authorList>
    </citation>
    <scope>NUCLEOTIDE SEQUENCE [LARGE SCALE GENOMIC DNA]</scope>
    <source>
        <strain evidence="11">ATCC 35296 / DSM 3052 / OCM 3 / 743B</strain>
    </source>
</reference>
<dbReference type="PRINTS" id="PR00474">
    <property type="entry name" value="GLU5KINASE"/>
</dbReference>
<dbReference type="InterPro" id="IPR015947">
    <property type="entry name" value="PUA-like_sf"/>
</dbReference>
<evidence type="ECO:0000256" key="4">
    <source>
        <dbReference type="ARBA" id="ARBA00022679"/>
    </source>
</evidence>
<evidence type="ECO:0000259" key="9">
    <source>
        <dbReference type="SMART" id="SM00359"/>
    </source>
</evidence>
<gene>
    <name evidence="8" type="primary">proB</name>
    <name evidence="10" type="ordered locus">Clocel_1535</name>
</gene>
<keyword evidence="5 8" id="KW-0547">Nucleotide-binding</keyword>
<dbReference type="InterPro" id="IPR036393">
    <property type="entry name" value="AceGlu_kinase-like_sf"/>
</dbReference>
<dbReference type="OrthoDB" id="9804434at2"/>
<dbReference type="CDD" id="cd04242">
    <property type="entry name" value="AAK_G5K_ProB"/>
    <property type="match status" value="1"/>
</dbReference>
<dbReference type="InterPro" id="IPR011529">
    <property type="entry name" value="Glu_5kinase"/>
</dbReference>
<feature type="binding site" evidence="8">
    <location>
        <begin position="174"/>
        <end position="175"/>
    </location>
    <ligand>
        <name>ATP</name>
        <dbReference type="ChEBI" id="CHEBI:30616"/>
    </ligand>
</feature>
<keyword evidence="3 8" id="KW-0641">Proline biosynthesis</keyword>
<dbReference type="Proteomes" id="UP000002730">
    <property type="component" value="Chromosome"/>
</dbReference>
<dbReference type="PROSITE" id="PS50890">
    <property type="entry name" value="PUA"/>
    <property type="match status" value="1"/>
</dbReference>
<dbReference type="InterPro" id="IPR002478">
    <property type="entry name" value="PUA"/>
</dbReference>
<dbReference type="InterPro" id="IPR001048">
    <property type="entry name" value="Asp/Glu/Uridylate_kinase"/>
</dbReference>
<dbReference type="InterPro" id="IPR041739">
    <property type="entry name" value="G5K_ProB"/>
</dbReference>
<keyword evidence="2 8" id="KW-0028">Amino-acid biosynthesis</keyword>
<dbReference type="PANTHER" id="PTHR43654:SF1">
    <property type="entry name" value="ISOPENTENYL PHOSPHATE KINASE"/>
    <property type="match status" value="1"/>
</dbReference>
<name>D9SWS2_CLOC7</name>
<dbReference type="STRING" id="573061.Clocel_1535"/>
<dbReference type="eggNOG" id="COG0263">
    <property type="taxonomic scope" value="Bacteria"/>
</dbReference>
<dbReference type="GO" id="GO:0055129">
    <property type="term" value="P:L-proline biosynthetic process"/>
    <property type="evidence" value="ECO:0007669"/>
    <property type="project" value="UniProtKB-UniRule"/>
</dbReference>
<dbReference type="SMART" id="SM00359">
    <property type="entry name" value="PUA"/>
    <property type="match status" value="1"/>
</dbReference>
<dbReference type="Pfam" id="PF00696">
    <property type="entry name" value="AA_kinase"/>
    <property type="match status" value="1"/>
</dbReference>
<accession>D9SWS2</accession>
<evidence type="ECO:0000313" key="10">
    <source>
        <dbReference type="EMBL" id="ADL51283.1"/>
    </source>
</evidence>
<dbReference type="HOGENOM" id="CLU_025400_2_0_9"/>
<feature type="binding site" evidence="8">
    <location>
        <position position="154"/>
    </location>
    <ligand>
        <name>substrate</name>
    </ligand>
</feature>
<dbReference type="PROSITE" id="PS00902">
    <property type="entry name" value="GLUTAMATE_5_KINASE"/>
    <property type="match status" value="1"/>
</dbReference>
<feature type="binding site" evidence="8">
    <location>
        <position position="13"/>
    </location>
    <ligand>
        <name>ATP</name>
        <dbReference type="ChEBI" id="CHEBI:30616"/>
    </ligand>
</feature>
<protein>
    <recommendedName>
        <fullName evidence="8">Glutamate 5-kinase</fullName>
        <ecNumber evidence="8">2.7.2.11</ecNumber>
    </recommendedName>
    <alternativeName>
        <fullName evidence="8">Gamma-glutamyl kinase</fullName>
        <shortName evidence="8">GK</shortName>
    </alternativeName>
</protein>
<feature type="domain" description="PUA" evidence="9">
    <location>
        <begin position="282"/>
        <end position="364"/>
    </location>
</feature>
<comment type="function">
    <text evidence="8">Catalyzes the transfer of a phosphate group to glutamate to form L-glutamate 5-phosphate.</text>
</comment>
<dbReference type="InterPro" id="IPR019797">
    <property type="entry name" value="Glutamate_5-kinase_CS"/>
</dbReference>
<dbReference type="FunFam" id="3.40.1160.10:FF:000018">
    <property type="entry name" value="Glutamate 5-kinase"/>
    <property type="match status" value="1"/>
</dbReference>
<dbReference type="HAMAP" id="MF_00456">
    <property type="entry name" value="ProB"/>
    <property type="match status" value="1"/>
</dbReference>
<dbReference type="AlphaFoldDB" id="D9SWS2"/>
<dbReference type="Pfam" id="PF01472">
    <property type="entry name" value="PUA"/>
    <property type="match status" value="1"/>
</dbReference>
<feature type="binding site" evidence="8">
    <location>
        <position position="53"/>
    </location>
    <ligand>
        <name>substrate</name>
    </ligand>
</feature>
<dbReference type="GO" id="GO:0003723">
    <property type="term" value="F:RNA binding"/>
    <property type="evidence" value="ECO:0007669"/>
    <property type="project" value="InterPro"/>
</dbReference>
<comment type="catalytic activity">
    <reaction evidence="8">
        <text>L-glutamate + ATP = L-glutamyl 5-phosphate + ADP</text>
        <dbReference type="Rhea" id="RHEA:14877"/>
        <dbReference type="ChEBI" id="CHEBI:29985"/>
        <dbReference type="ChEBI" id="CHEBI:30616"/>
        <dbReference type="ChEBI" id="CHEBI:58274"/>
        <dbReference type="ChEBI" id="CHEBI:456216"/>
        <dbReference type="EC" id="2.7.2.11"/>
    </reaction>
</comment>
<dbReference type="InterPro" id="IPR036974">
    <property type="entry name" value="PUA_sf"/>
</dbReference>
<keyword evidence="4 8" id="KW-0808">Transferase</keyword>
<keyword evidence="6 8" id="KW-0418">Kinase</keyword>
<dbReference type="NCBIfam" id="TIGR01027">
    <property type="entry name" value="proB"/>
    <property type="match status" value="1"/>
</dbReference>
<evidence type="ECO:0000256" key="8">
    <source>
        <dbReference type="HAMAP-Rule" id="MF_00456"/>
    </source>
</evidence>
<keyword evidence="1 8" id="KW-0963">Cytoplasm</keyword>
<dbReference type="SUPFAM" id="SSF53633">
    <property type="entry name" value="Carbamate kinase-like"/>
    <property type="match status" value="1"/>
</dbReference>
<dbReference type="InterPro" id="IPR005715">
    <property type="entry name" value="Glu_5kinase/COase_Synthase"/>
</dbReference>
<evidence type="ECO:0000256" key="7">
    <source>
        <dbReference type="ARBA" id="ARBA00022840"/>
    </source>
</evidence>
<sequence length="372" mass="40074">MENINNIKRVVVKVGTSSLTYKNGRLNLRKMEKLVRQLVDISNAGIEVVLVTSGAVGAGIGVLGLKEKPKTLPEKQACAAVGQLSLLHMYQKMFSEYGKHTGQVLLTRDDISDRKRYLNARNTFFSLLDLGVIPIVNENDAIAVEELKLKFGDNDTLSAMVASLVEADLLAILSDIDGLYDSNPNQNPEAKLIPSVHKITKEIEAMAGGAGSSFGTGGMATKIKAAKIATAAGVSMVILNGASEDIINRFLEGETVGTLFHGTESPLQSKKHWIAYEAVPHGVLYVDNGAENALKNNKSLLPKGITKVSGVFNDGDPIEILNEDGQSLAKGLTSYNSFEIKQIMGLETSEIEGVLGHKDYDVVVHKNNMVLI</sequence>
<evidence type="ECO:0000256" key="1">
    <source>
        <dbReference type="ARBA" id="ARBA00022490"/>
    </source>
</evidence>
<keyword evidence="11" id="KW-1185">Reference proteome</keyword>
<evidence type="ECO:0000256" key="3">
    <source>
        <dbReference type="ARBA" id="ARBA00022650"/>
    </source>
</evidence>
<dbReference type="GO" id="GO:0004349">
    <property type="term" value="F:glutamate 5-kinase activity"/>
    <property type="evidence" value="ECO:0007669"/>
    <property type="project" value="UniProtKB-UniRule"/>
</dbReference>
<dbReference type="Gene3D" id="2.30.130.10">
    <property type="entry name" value="PUA domain"/>
    <property type="match status" value="1"/>
</dbReference>
<feature type="binding site" evidence="8">
    <location>
        <begin position="216"/>
        <end position="222"/>
    </location>
    <ligand>
        <name>ATP</name>
        <dbReference type="ChEBI" id="CHEBI:30616"/>
    </ligand>
</feature>
<feature type="binding site" evidence="8">
    <location>
        <position position="140"/>
    </location>
    <ligand>
        <name>substrate</name>
    </ligand>
</feature>
<evidence type="ECO:0000256" key="2">
    <source>
        <dbReference type="ARBA" id="ARBA00022605"/>
    </source>
</evidence>